<evidence type="ECO:0000256" key="2">
    <source>
        <dbReference type="ARBA" id="ARBA00000751"/>
    </source>
</evidence>
<evidence type="ECO:0000256" key="3">
    <source>
        <dbReference type="ARBA" id="ARBA00008508"/>
    </source>
</evidence>
<evidence type="ECO:0000313" key="9">
    <source>
        <dbReference type="Proteomes" id="UP000094844"/>
    </source>
</evidence>
<dbReference type="STRING" id="569.A6V27_17610"/>
<comment type="function">
    <text evidence="6">Catalyzes the hydrolysis of the N-glycosidic bond in the first two intermediates of riboflavin biosynthesis, which are highly reactive metabolites, yielding relatively innocuous products. Thus, can divert a surplus of harmful intermediates into relatively harmless products and pre-empt the damage these intermediates would otherwise do. Helps maintain flavin levels. May act on other substrates in vivo. Has no activity against GTP, nucleoside monophosphates or ADP-ribose. Is Required for swarming motility.</text>
</comment>
<evidence type="ECO:0000256" key="4">
    <source>
        <dbReference type="ARBA" id="ARBA00014614"/>
    </source>
</evidence>
<accession>A0A1C6YVE2</accession>
<dbReference type="RefSeq" id="WP_072307245.1">
    <property type="nucleotide sequence ID" value="NZ_FMIQ01000005.1"/>
</dbReference>
<comment type="similarity">
    <text evidence="3">Belongs to the YbiA family.</text>
</comment>
<comment type="catalytic activity">
    <reaction evidence="2">
        <text>2,5-diamino-6-hydroxy-4-(5-phosphoribosylamino)-pyrimidine + H2O = 2,5,6-triamino-4-hydroxypyrimidine + D-ribose 5-phosphate</text>
        <dbReference type="Rhea" id="RHEA:23436"/>
        <dbReference type="ChEBI" id="CHEBI:15377"/>
        <dbReference type="ChEBI" id="CHEBI:58614"/>
        <dbReference type="ChEBI" id="CHEBI:78346"/>
        <dbReference type="ChEBI" id="CHEBI:137796"/>
    </reaction>
</comment>
<dbReference type="Gene3D" id="1.10.357.40">
    <property type="entry name" value="YbiA-like"/>
    <property type="match status" value="1"/>
</dbReference>
<sequence length="149" mass="17089">MSLIKFYRNNDSYGYLSNFAPYGFSLGDVFWPTVEHYFQAAKFLDQTVKLSILQTQSPMEAAKTGRDRRNKLRDDWESIKDDVMRVAVFNKFSQNKEIGQLLLATNDAHLVEHTSNDSYWADGGDGSGKNMLGLILMETRELLKIQLIK</sequence>
<dbReference type="Proteomes" id="UP000094844">
    <property type="component" value="Unassembled WGS sequence"/>
</dbReference>
<evidence type="ECO:0000259" key="7">
    <source>
        <dbReference type="Pfam" id="PF08719"/>
    </source>
</evidence>
<comment type="catalytic activity">
    <reaction evidence="1">
        <text>5-amino-6-(5-phospho-D-ribosylamino)uracil + H2O = 5,6-diaminouracil + D-ribose 5-phosphate</text>
        <dbReference type="Rhea" id="RHEA:55020"/>
        <dbReference type="ChEBI" id="CHEBI:15377"/>
        <dbReference type="ChEBI" id="CHEBI:46252"/>
        <dbReference type="ChEBI" id="CHEBI:58453"/>
        <dbReference type="ChEBI" id="CHEBI:78346"/>
    </reaction>
</comment>
<dbReference type="CDD" id="cd15457">
    <property type="entry name" value="NADAR"/>
    <property type="match status" value="1"/>
</dbReference>
<dbReference type="NCBIfam" id="TIGR02464">
    <property type="entry name" value="ribofla_fusion"/>
    <property type="match status" value="1"/>
</dbReference>
<protein>
    <recommendedName>
        <fullName evidence="4">N-glycosidase YbiA</fullName>
    </recommendedName>
    <alternativeName>
        <fullName evidence="5">Riboflavin biosynthesis intermediates N-glycosidase</fullName>
    </alternativeName>
</protein>
<dbReference type="OrthoDB" id="9793111at2"/>
<feature type="domain" description="NADAR" evidence="7">
    <location>
        <begin position="6"/>
        <end position="143"/>
    </location>
</feature>
<dbReference type="Pfam" id="PF08719">
    <property type="entry name" value="NADAR"/>
    <property type="match status" value="1"/>
</dbReference>
<evidence type="ECO:0000256" key="6">
    <source>
        <dbReference type="ARBA" id="ARBA00045377"/>
    </source>
</evidence>
<dbReference type="InterPro" id="IPR037238">
    <property type="entry name" value="YbiA-like_sf"/>
</dbReference>
<evidence type="ECO:0000256" key="5">
    <source>
        <dbReference type="ARBA" id="ARBA00032343"/>
    </source>
</evidence>
<name>A0A1C6YVE2_HAFAL</name>
<organism evidence="8 9">
    <name type="scientific">Hafnia alvei</name>
    <dbReference type="NCBI Taxonomy" id="569"/>
    <lineage>
        <taxon>Bacteria</taxon>
        <taxon>Pseudomonadati</taxon>
        <taxon>Pseudomonadota</taxon>
        <taxon>Gammaproteobacteria</taxon>
        <taxon>Enterobacterales</taxon>
        <taxon>Hafniaceae</taxon>
        <taxon>Hafnia</taxon>
    </lineage>
</organism>
<dbReference type="SUPFAM" id="SSF143990">
    <property type="entry name" value="YbiA-like"/>
    <property type="match status" value="1"/>
</dbReference>
<reference evidence="8 9" key="1">
    <citation type="submission" date="2016-09" db="EMBL/GenBank/DDBJ databases">
        <authorList>
            <person name="Capua I."/>
            <person name="De Benedictis P."/>
            <person name="Joannis T."/>
            <person name="Lombin L.H."/>
            <person name="Cattoli G."/>
        </authorList>
    </citation>
    <scope>NUCLEOTIDE SEQUENCE [LARGE SCALE GENOMIC DNA]</scope>
    <source>
        <strain evidence="8 9">GB001</strain>
    </source>
</reference>
<dbReference type="InterPro" id="IPR012816">
    <property type="entry name" value="NADAR"/>
</dbReference>
<dbReference type="EMBL" id="FMIQ01000005">
    <property type="protein sequence ID" value="SCM50828.1"/>
    <property type="molecule type" value="Genomic_DNA"/>
</dbReference>
<evidence type="ECO:0000313" key="8">
    <source>
        <dbReference type="EMBL" id="SCM50828.1"/>
    </source>
</evidence>
<proteinExistence type="inferred from homology"/>
<evidence type="ECO:0000256" key="1">
    <source>
        <dbReference type="ARBA" id="ARBA00000022"/>
    </source>
</evidence>
<gene>
    <name evidence="8" type="ORF">BN1044_00276</name>
</gene>
<dbReference type="AlphaFoldDB" id="A0A1C6YVE2"/>